<sequence>MLKKVKRTESLEHTKLLWRQLEVVQDAMENMELCDVWRIFNPDCKRYIWRQRQPEVHCSLDFFLVSQSILGISTYTDITPGFKTYHSLITLSLSLHSNPRGNGFWKLNTSLRADNNFTETIKIAIQETANKYKDDNLVNPLLLWDMIKLKVREKSITYSAPIKKAKVKKKRSWRNDLTILVAMIRQ</sequence>
<evidence type="ECO:0000313" key="2">
    <source>
        <dbReference type="Proteomes" id="UP001159405"/>
    </source>
</evidence>
<comment type="caution">
    <text evidence="1">The sequence shown here is derived from an EMBL/GenBank/DDBJ whole genome shotgun (WGS) entry which is preliminary data.</text>
</comment>
<dbReference type="InterPro" id="IPR036691">
    <property type="entry name" value="Endo/exonu/phosph_ase_sf"/>
</dbReference>
<name>A0ABN8NGM2_9CNID</name>
<reference evidence="1 2" key="1">
    <citation type="submission" date="2022-05" db="EMBL/GenBank/DDBJ databases">
        <authorList>
            <consortium name="Genoscope - CEA"/>
            <person name="William W."/>
        </authorList>
    </citation>
    <scope>NUCLEOTIDE SEQUENCE [LARGE SCALE GENOMIC DNA]</scope>
</reference>
<proteinExistence type="predicted"/>
<dbReference type="Proteomes" id="UP001159405">
    <property type="component" value="Unassembled WGS sequence"/>
</dbReference>
<accession>A0ABN8NGM2</accession>
<dbReference type="Gene3D" id="3.60.10.10">
    <property type="entry name" value="Endonuclease/exonuclease/phosphatase"/>
    <property type="match status" value="1"/>
</dbReference>
<evidence type="ECO:0000313" key="1">
    <source>
        <dbReference type="EMBL" id="CAH3106872.1"/>
    </source>
</evidence>
<gene>
    <name evidence="1" type="ORF">PLOB_00014992</name>
</gene>
<dbReference type="EMBL" id="CALNXK010000019">
    <property type="protein sequence ID" value="CAH3106872.1"/>
    <property type="molecule type" value="Genomic_DNA"/>
</dbReference>
<protein>
    <submittedName>
        <fullName evidence="1">Uncharacterized protein</fullName>
    </submittedName>
</protein>
<keyword evidence="2" id="KW-1185">Reference proteome</keyword>
<organism evidence="1 2">
    <name type="scientific">Porites lobata</name>
    <dbReference type="NCBI Taxonomy" id="104759"/>
    <lineage>
        <taxon>Eukaryota</taxon>
        <taxon>Metazoa</taxon>
        <taxon>Cnidaria</taxon>
        <taxon>Anthozoa</taxon>
        <taxon>Hexacorallia</taxon>
        <taxon>Scleractinia</taxon>
        <taxon>Fungiina</taxon>
        <taxon>Poritidae</taxon>
        <taxon>Porites</taxon>
    </lineage>
</organism>